<comment type="similarity">
    <text evidence="2 7">Belongs to the sodium:solute symporter (SSF) (TC 2.A.21) family.</text>
</comment>
<keyword evidence="3" id="KW-0813">Transport</keyword>
<dbReference type="InterPro" id="IPR031155">
    <property type="entry name" value="DUR"/>
</dbReference>
<feature type="transmembrane region" description="Helical" evidence="8">
    <location>
        <begin position="487"/>
        <end position="507"/>
    </location>
</feature>
<evidence type="ECO:0000256" key="3">
    <source>
        <dbReference type="ARBA" id="ARBA00022448"/>
    </source>
</evidence>
<dbReference type="GeneID" id="25903816"/>
<evidence type="ECO:0000256" key="1">
    <source>
        <dbReference type="ARBA" id="ARBA00004141"/>
    </source>
</evidence>
<feature type="transmembrane region" description="Helical" evidence="8">
    <location>
        <begin position="128"/>
        <end position="148"/>
    </location>
</feature>
<dbReference type="PANTHER" id="PTHR46154:SF4">
    <property type="entry name" value="UREA ACTIVE TRANSPORTER"/>
    <property type="match status" value="1"/>
</dbReference>
<dbReference type="Proteomes" id="UP000054560">
    <property type="component" value="Unassembled WGS sequence"/>
</dbReference>
<feature type="transmembrane region" description="Helical" evidence="8">
    <location>
        <begin position="291"/>
        <end position="309"/>
    </location>
</feature>
<dbReference type="PANTHER" id="PTHR46154">
    <property type="match status" value="1"/>
</dbReference>
<feature type="transmembrane region" description="Helical" evidence="8">
    <location>
        <begin position="617"/>
        <end position="638"/>
    </location>
</feature>
<dbReference type="GO" id="GO:0015204">
    <property type="term" value="F:urea transmembrane transporter activity"/>
    <property type="evidence" value="ECO:0007669"/>
    <property type="project" value="InterPro"/>
</dbReference>
<feature type="transmembrane region" description="Helical" evidence="8">
    <location>
        <begin position="232"/>
        <end position="252"/>
    </location>
</feature>
<dbReference type="PROSITE" id="PS50283">
    <property type="entry name" value="NA_SOLUT_SYMP_3"/>
    <property type="match status" value="1"/>
</dbReference>
<evidence type="ECO:0008006" key="11">
    <source>
        <dbReference type="Google" id="ProtNLM"/>
    </source>
</evidence>
<feature type="transmembrane region" description="Helical" evidence="8">
    <location>
        <begin position="169"/>
        <end position="195"/>
    </location>
</feature>
<dbReference type="OrthoDB" id="6132759at2759"/>
<keyword evidence="4 8" id="KW-0812">Transmembrane</keyword>
<keyword evidence="10" id="KW-1185">Reference proteome</keyword>
<feature type="transmembrane region" description="Helical" evidence="8">
    <location>
        <begin position="49"/>
        <end position="72"/>
    </location>
</feature>
<feature type="transmembrane region" description="Helical" evidence="8">
    <location>
        <begin position="522"/>
        <end position="545"/>
    </location>
</feature>
<feature type="transmembrane region" description="Helical" evidence="8">
    <location>
        <begin position="93"/>
        <end position="113"/>
    </location>
</feature>
<dbReference type="Pfam" id="PF00474">
    <property type="entry name" value="SSF"/>
    <property type="match status" value="1"/>
</dbReference>
<evidence type="ECO:0000313" key="10">
    <source>
        <dbReference type="Proteomes" id="UP000054560"/>
    </source>
</evidence>
<dbReference type="EMBL" id="KQ241762">
    <property type="protein sequence ID" value="KNC84479.1"/>
    <property type="molecule type" value="Genomic_DNA"/>
</dbReference>
<evidence type="ECO:0000256" key="8">
    <source>
        <dbReference type="SAM" id="Phobius"/>
    </source>
</evidence>
<reference evidence="9 10" key="1">
    <citation type="submission" date="2011-02" db="EMBL/GenBank/DDBJ databases">
        <title>The Genome Sequence of Sphaeroforma arctica JP610.</title>
        <authorList>
            <consortium name="The Broad Institute Genome Sequencing Platform"/>
            <person name="Russ C."/>
            <person name="Cuomo C."/>
            <person name="Young S.K."/>
            <person name="Zeng Q."/>
            <person name="Gargeya S."/>
            <person name="Alvarado L."/>
            <person name="Berlin A."/>
            <person name="Chapman S.B."/>
            <person name="Chen Z."/>
            <person name="Freedman E."/>
            <person name="Gellesch M."/>
            <person name="Goldberg J."/>
            <person name="Griggs A."/>
            <person name="Gujja S."/>
            <person name="Heilman E."/>
            <person name="Heiman D."/>
            <person name="Howarth C."/>
            <person name="Mehta T."/>
            <person name="Neiman D."/>
            <person name="Pearson M."/>
            <person name="Roberts A."/>
            <person name="Saif S."/>
            <person name="Shea T."/>
            <person name="Shenoy N."/>
            <person name="Sisk P."/>
            <person name="Stolte C."/>
            <person name="Sykes S."/>
            <person name="White J."/>
            <person name="Yandava C."/>
            <person name="Burger G."/>
            <person name="Gray M.W."/>
            <person name="Holland P.W.H."/>
            <person name="King N."/>
            <person name="Lang F.B.F."/>
            <person name="Roger A.J."/>
            <person name="Ruiz-Trillo I."/>
            <person name="Haas B."/>
            <person name="Nusbaum C."/>
            <person name="Birren B."/>
        </authorList>
    </citation>
    <scope>NUCLEOTIDE SEQUENCE [LARGE SCALE GENOMIC DNA]</scope>
    <source>
        <strain evidence="9 10">JP610</strain>
    </source>
</reference>
<evidence type="ECO:0000313" key="9">
    <source>
        <dbReference type="EMBL" id="KNC84479.1"/>
    </source>
</evidence>
<feature type="transmembrane region" description="Helical" evidence="8">
    <location>
        <begin position="329"/>
        <end position="350"/>
    </location>
</feature>
<organism evidence="9 10">
    <name type="scientific">Sphaeroforma arctica JP610</name>
    <dbReference type="NCBI Taxonomy" id="667725"/>
    <lineage>
        <taxon>Eukaryota</taxon>
        <taxon>Ichthyosporea</taxon>
        <taxon>Ichthyophonida</taxon>
        <taxon>Sphaeroforma</taxon>
    </lineage>
</organism>
<name>A0A0L0G6B0_9EUKA</name>
<comment type="subcellular location">
    <subcellularLocation>
        <location evidence="1">Membrane</location>
        <topology evidence="1">Multi-pass membrane protein</topology>
    </subcellularLocation>
</comment>
<sequence length="708" mass="76095">MTIDVSTLTTDCGFDCPAGFVQFRNYWCFEEYACQETFFTSGESPLPLWVGYAIVLGFGVAFGLFTLFLVYLDKKFLGTEMTSEQFNTAGRSVGIGLTASVLVSQWTWAATLLQSSSVAYQYGISGPFWYAAGATVQVILFAIMAVQVKRRAPTSHTFLEIVNARWGKTAHIVFLCFGLLTNIIVTSMLILGGSASVTALTGMNVDLASFLIPLGYICYTLAGGLKATFIASYFNTVVILLSLCVFSVYVYAFSDDLGSSDAVWETLQAVSEVEPVVDNMDGSYLTMMSKGGLVFGVINIIGNFGTVFVDQSYWQSAISATPQASYKGYILGGLCWFAIPFTLATTLGLANVSLSLPLTLAEAQAGLVPPATAQHLMGTGGSALILVMLFMAVTSTGSAELIGVSSVVAYDIYRTYINPNCTGEQIIKVSRVVILVFGLAMGGFGIALNHIGISLGWLYLAMGVMIGSAVFPVAYSITWAGCTAKGAISGALIGQFAAIVTWLSYALVEFGEITVDTLGDNYVIMAANLVAILGSGAICTTVSLLSKEPPCDWENTTMKIPLIERDVQGTLYTEEEDAELRRVSKLIWYLGIGLTLVLVILWPVLTIPAGVFSKSYFQFWVILSILWGCVATVALVFLPIYEARASIMAVLTWGKMVPTPVEESVMTVAPDSKSEKKGIQQQLPETSVHMVDCTDSVVTSDAQILTKK</sequence>
<dbReference type="InterPro" id="IPR001734">
    <property type="entry name" value="Na/solute_symporter"/>
</dbReference>
<feature type="transmembrane region" description="Helical" evidence="8">
    <location>
        <begin position="432"/>
        <end position="451"/>
    </location>
</feature>
<dbReference type="eggNOG" id="KOG2348">
    <property type="taxonomic scope" value="Eukaryota"/>
</dbReference>
<gene>
    <name evidence="9" type="ORF">SARC_03312</name>
</gene>
<dbReference type="Gene3D" id="1.20.1730.10">
    <property type="entry name" value="Sodium/glucose cotransporter"/>
    <property type="match status" value="1"/>
</dbReference>
<protein>
    <recommendedName>
        <fullName evidence="11">Urea active transporter</fullName>
    </recommendedName>
</protein>
<dbReference type="RefSeq" id="XP_014158381.1">
    <property type="nucleotide sequence ID" value="XM_014302906.1"/>
</dbReference>
<dbReference type="CDD" id="cd11476">
    <property type="entry name" value="SLC5sbd_DUR3"/>
    <property type="match status" value="1"/>
</dbReference>
<keyword evidence="5 8" id="KW-1133">Transmembrane helix</keyword>
<accession>A0A0L0G6B0</accession>
<feature type="transmembrane region" description="Helical" evidence="8">
    <location>
        <begin position="207"/>
        <end position="225"/>
    </location>
</feature>
<feature type="transmembrane region" description="Helical" evidence="8">
    <location>
        <begin position="586"/>
        <end position="605"/>
    </location>
</feature>
<evidence type="ECO:0000256" key="5">
    <source>
        <dbReference type="ARBA" id="ARBA00022989"/>
    </source>
</evidence>
<feature type="transmembrane region" description="Helical" evidence="8">
    <location>
        <begin position="457"/>
        <end position="475"/>
    </location>
</feature>
<dbReference type="InterPro" id="IPR038377">
    <property type="entry name" value="Na/Glc_symporter_sf"/>
</dbReference>
<evidence type="ECO:0000256" key="4">
    <source>
        <dbReference type="ARBA" id="ARBA00022692"/>
    </source>
</evidence>
<dbReference type="NCBIfam" id="TIGR00813">
    <property type="entry name" value="sss"/>
    <property type="match status" value="1"/>
</dbReference>
<evidence type="ECO:0000256" key="6">
    <source>
        <dbReference type="ARBA" id="ARBA00023136"/>
    </source>
</evidence>
<evidence type="ECO:0000256" key="2">
    <source>
        <dbReference type="ARBA" id="ARBA00006434"/>
    </source>
</evidence>
<feature type="transmembrane region" description="Helical" evidence="8">
    <location>
        <begin position="383"/>
        <end position="412"/>
    </location>
</feature>
<proteinExistence type="inferred from homology"/>
<keyword evidence="6 8" id="KW-0472">Membrane</keyword>
<dbReference type="STRING" id="667725.A0A0L0G6B0"/>
<dbReference type="AlphaFoldDB" id="A0A0L0G6B0"/>
<dbReference type="GO" id="GO:0005886">
    <property type="term" value="C:plasma membrane"/>
    <property type="evidence" value="ECO:0007669"/>
    <property type="project" value="TreeGrafter"/>
</dbReference>
<evidence type="ECO:0000256" key="7">
    <source>
        <dbReference type="RuleBase" id="RU362091"/>
    </source>
</evidence>